<dbReference type="InterPro" id="IPR001609">
    <property type="entry name" value="Myosin_head_motor_dom-like"/>
</dbReference>
<dbReference type="InterPro" id="IPR049016">
    <property type="entry name" value="MYO6_lever"/>
</dbReference>
<reference evidence="16" key="1">
    <citation type="submission" date="2022-01" db="EMBL/GenBank/DDBJ databases">
        <title>Genome Sequence Resource for Two Populations of Ditylenchus destructor, the Migratory Endoparasitic Phytonematode.</title>
        <authorList>
            <person name="Zhang H."/>
            <person name="Lin R."/>
            <person name="Xie B."/>
        </authorList>
    </citation>
    <scope>NUCLEOTIDE SEQUENCE</scope>
    <source>
        <strain evidence="16">BazhouSP</strain>
    </source>
</reference>
<dbReference type="PRINTS" id="PR00193">
    <property type="entry name" value="MYOSINHEAVY"/>
</dbReference>
<keyword evidence="10 11" id="KW-0009">Actin-binding</keyword>
<dbReference type="PANTHER" id="PTHR13140:SF745">
    <property type="entry name" value="UNCONVENTIONAL MYOSIN-VI"/>
    <property type="match status" value="1"/>
</dbReference>
<dbReference type="Pfam" id="PF00063">
    <property type="entry name" value="Myosin_head"/>
    <property type="match status" value="1"/>
</dbReference>
<evidence type="ECO:0000256" key="5">
    <source>
        <dbReference type="ARBA" id="ARBA00022741"/>
    </source>
</evidence>
<dbReference type="PANTHER" id="PTHR13140">
    <property type="entry name" value="MYOSIN"/>
    <property type="match status" value="1"/>
</dbReference>
<dbReference type="GO" id="GO:0005886">
    <property type="term" value="C:plasma membrane"/>
    <property type="evidence" value="ECO:0007669"/>
    <property type="project" value="TreeGrafter"/>
</dbReference>
<dbReference type="GO" id="GO:0016459">
    <property type="term" value="C:myosin complex"/>
    <property type="evidence" value="ECO:0007669"/>
    <property type="project" value="UniProtKB-KW"/>
</dbReference>
<dbReference type="InterPro" id="IPR004009">
    <property type="entry name" value="SH3_Myosin"/>
</dbReference>
<keyword evidence="8 11" id="KW-0518">Myosin</keyword>
<dbReference type="AlphaFoldDB" id="A0AAD4RAR9"/>
<dbReference type="Gene3D" id="1.20.58.530">
    <property type="match status" value="1"/>
</dbReference>
<feature type="domain" description="Myosin motor" evidence="14">
    <location>
        <begin position="78"/>
        <end position="801"/>
    </location>
</feature>
<sequence length="1203" mass="137147">MAVSMFGGQSATKMSNSTEPECPGHGRLVYVPDKVEGYTLGRVLDIGADTITIKLLQNSNTVRAPYSEILPAEEDQKKDVDDNCALMFLNEATLLHNCRLRYTRRQIYTYVANILISINPYEPVPDLYSSETIRKYDGKSLGSLPPHIFAIADKAYRDMRRLKQSQSIIVSGESGAGKTESQKCILRYLCQCWGLSAGPVEQRILETNPILEAFGNAKTLRNNNSSRFGKFVEIHFNKQGQVAGGYVSHYLLEKTRVCFQQHGERNFHIFYQLFASDASLTKQLCLTNPDHFHYLRSGCTQFFATAASGKNIPADRKSKECISQGTLEDLMVDDYANFQRLYRALIDVGLEGKILEDLFRTLAGILHLGNIVFDDSANDSKGGSCIHPKSFDSLAMVAGFLGIDTNQLRLGLTSRMMQPTKGGVKGTLIMVPLKSHEAIAARDALAKAIYSRLFDYIVASINKSIPFGSSDGLGFIGVLDIAGFEFFEVNSFEQFCINYCNEKLQQFFNDRILKQEQDLYAKEALNVSRIEFSDNQDCIDLFEAKANGLLDCLDEERRLPRPSPQHFTCTVHQLHQKNPRIATPRKSSERRYKEMRDDEGFLVRHYANDVCYETALFVDKNKDALHISLEMLIEESTNTFIRAAFDSHKISENDNKNIGHVQKSMGKLNIASVSSKFRSQLASLMCKLTETGTHFVRCIKPNSEMAPGKFQGAQILGQLRCAGMGAVLKLMHKGFPSRAVFSDMYAMYQQYLPPQLARLDARLFCKCLFYALGLNDADYKFGLTKVFFRSGKFSEFDQLMKQDPAEMKRLISKVQCWIYKIRWKKAQYGVWSCIKLKNKIRYRADHLIKLQSGVRGYIARKKYRTRLLAFRYANAIIKGMPRILEVAARVGQKEIRARWQEEMEKLQSDVENLIQDIKANAITGEDAHKKSLALQSHFDMQLTKLREHIDREQQEHIKQAQAEAEKLKIQEMEEHKKREVQMALIEERRQLEYNRQQIAANAIPIEYPPKQAENLSAVQYKTFQSVETQTAHEQTIIESSPSGYKYDLLQWTYAKLRDAINTSTRTIGRSGVTSQNYKPIPMTGVCLQRYFRVPFEKPVGTNDYSYYNYGRGRPLPVSSCGFWLAHFDGQYCVRQIELHPSKPALLLVAGKDDEKMCELRLDETGLTRKKGAEILMTDFEALWIRYGGMPYRKADDYTHFGHL</sequence>
<gene>
    <name evidence="16" type="ORF">DdX_00840</name>
</gene>
<keyword evidence="7" id="KW-0112">Calmodulin-binding</keyword>
<keyword evidence="6 11" id="KW-0067">ATP-binding</keyword>
<dbReference type="GO" id="GO:0007015">
    <property type="term" value="P:actin filament organization"/>
    <property type="evidence" value="ECO:0007669"/>
    <property type="project" value="TreeGrafter"/>
</dbReference>
<evidence type="ECO:0000256" key="8">
    <source>
        <dbReference type="ARBA" id="ARBA00023123"/>
    </source>
</evidence>
<feature type="domain" description="Myosin N-terminal SH3-like" evidence="15">
    <location>
        <begin position="24"/>
        <end position="74"/>
    </location>
</feature>
<accession>A0AAD4RAR9</accession>
<feature type="region of interest" description="Actin-binding" evidence="11">
    <location>
        <begin position="681"/>
        <end position="703"/>
    </location>
</feature>
<evidence type="ECO:0000256" key="13">
    <source>
        <dbReference type="SAM" id="MobiDB-lite"/>
    </source>
</evidence>
<dbReference type="CDD" id="cd01382">
    <property type="entry name" value="MYSc_Myo6"/>
    <property type="match status" value="1"/>
</dbReference>
<dbReference type="InterPro" id="IPR032412">
    <property type="entry name" value="Myosin-VI_CBD"/>
</dbReference>
<evidence type="ECO:0000256" key="7">
    <source>
        <dbReference type="ARBA" id="ARBA00022860"/>
    </source>
</evidence>
<keyword evidence="9 11" id="KW-0505">Motor protein</keyword>
<keyword evidence="5 11" id="KW-0547">Nucleotide-binding</keyword>
<evidence type="ECO:0000256" key="6">
    <source>
        <dbReference type="ARBA" id="ARBA00022840"/>
    </source>
</evidence>
<evidence type="ECO:0000256" key="12">
    <source>
        <dbReference type="SAM" id="Coils"/>
    </source>
</evidence>
<dbReference type="Pfam" id="PF21521">
    <property type="entry name" value="MYO6_lever"/>
    <property type="match status" value="1"/>
</dbReference>
<evidence type="ECO:0000256" key="1">
    <source>
        <dbReference type="ARBA" id="ARBA00004496"/>
    </source>
</evidence>
<dbReference type="PROSITE" id="PS51844">
    <property type="entry name" value="SH3_LIKE"/>
    <property type="match status" value="1"/>
</dbReference>
<dbReference type="GO" id="GO:0051015">
    <property type="term" value="F:actin filament binding"/>
    <property type="evidence" value="ECO:0007669"/>
    <property type="project" value="InterPro"/>
</dbReference>
<feature type="binding site" evidence="11">
    <location>
        <begin position="172"/>
        <end position="179"/>
    </location>
    <ligand>
        <name>ATP</name>
        <dbReference type="ChEBI" id="CHEBI:30616"/>
    </ligand>
</feature>
<evidence type="ECO:0000256" key="3">
    <source>
        <dbReference type="ARBA" id="ARBA00022490"/>
    </source>
</evidence>
<dbReference type="Gene3D" id="3.40.850.10">
    <property type="entry name" value="Kinesin motor domain"/>
    <property type="match status" value="1"/>
</dbReference>
<keyword evidence="17" id="KW-1185">Reference proteome</keyword>
<dbReference type="InterPro" id="IPR027417">
    <property type="entry name" value="P-loop_NTPase"/>
</dbReference>
<comment type="caution">
    <text evidence="16">The sequence shown here is derived from an EMBL/GenBank/DDBJ whole genome shotgun (WGS) entry which is preliminary data.</text>
</comment>
<dbReference type="GO" id="GO:0005524">
    <property type="term" value="F:ATP binding"/>
    <property type="evidence" value="ECO:0007669"/>
    <property type="project" value="UniProtKB-UniRule"/>
</dbReference>
<keyword evidence="3" id="KW-0963">Cytoplasm</keyword>
<dbReference type="Gene3D" id="6.10.220.10">
    <property type="match status" value="1"/>
</dbReference>
<dbReference type="Gene3D" id="1.20.120.720">
    <property type="entry name" value="Myosin VI head, motor domain, U50 subdomain"/>
    <property type="match status" value="1"/>
</dbReference>
<feature type="region of interest" description="Disordered" evidence="13">
    <location>
        <begin position="1"/>
        <end position="21"/>
    </location>
</feature>
<evidence type="ECO:0000256" key="4">
    <source>
        <dbReference type="ARBA" id="ARBA00022553"/>
    </source>
</evidence>
<dbReference type="GO" id="GO:0030139">
    <property type="term" value="C:endocytic vesicle"/>
    <property type="evidence" value="ECO:0007669"/>
    <property type="project" value="TreeGrafter"/>
</dbReference>
<dbReference type="PROSITE" id="PS51456">
    <property type="entry name" value="MYOSIN_MOTOR"/>
    <property type="match status" value="1"/>
</dbReference>
<dbReference type="PROSITE" id="PS50096">
    <property type="entry name" value="IQ"/>
    <property type="match status" value="1"/>
</dbReference>
<keyword evidence="4" id="KW-0597">Phosphoprotein</keyword>
<evidence type="ECO:0000256" key="2">
    <source>
        <dbReference type="ARBA" id="ARBA00008314"/>
    </source>
</evidence>
<evidence type="ECO:0000256" key="11">
    <source>
        <dbReference type="PROSITE-ProRule" id="PRU00782"/>
    </source>
</evidence>
<feature type="coiled-coil region" evidence="12">
    <location>
        <begin position="950"/>
        <end position="977"/>
    </location>
</feature>
<dbReference type="InterPro" id="IPR036114">
    <property type="entry name" value="MYSc_Myo6"/>
</dbReference>
<dbReference type="InterPro" id="IPR008989">
    <property type="entry name" value="Myosin_S1_N"/>
</dbReference>
<evidence type="ECO:0000313" key="17">
    <source>
        <dbReference type="Proteomes" id="UP001201812"/>
    </source>
</evidence>
<dbReference type="SMART" id="SM00242">
    <property type="entry name" value="MYSc"/>
    <property type="match status" value="1"/>
</dbReference>
<evidence type="ECO:0000313" key="16">
    <source>
        <dbReference type="EMBL" id="KAI1728643.1"/>
    </source>
</evidence>
<dbReference type="Gene3D" id="3.30.70.1590">
    <property type="match status" value="1"/>
</dbReference>
<feature type="compositionally biased region" description="Polar residues" evidence="13">
    <location>
        <begin position="7"/>
        <end position="19"/>
    </location>
</feature>
<dbReference type="InterPro" id="IPR036961">
    <property type="entry name" value="Kinesin_motor_dom_sf"/>
</dbReference>
<name>A0AAD4RAR9_9BILA</name>
<evidence type="ECO:0000259" key="15">
    <source>
        <dbReference type="PROSITE" id="PS51844"/>
    </source>
</evidence>
<dbReference type="GO" id="GO:0000146">
    <property type="term" value="F:microfilament motor activity"/>
    <property type="evidence" value="ECO:0007669"/>
    <property type="project" value="TreeGrafter"/>
</dbReference>
<dbReference type="Pfam" id="PF16521">
    <property type="entry name" value="Myosin-VI_CBD"/>
    <property type="match status" value="1"/>
</dbReference>
<organism evidence="16 17">
    <name type="scientific">Ditylenchus destructor</name>
    <dbReference type="NCBI Taxonomy" id="166010"/>
    <lineage>
        <taxon>Eukaryota</taxon>
        <taxon>Metazoa</taxon>
        <taxon>Ecdysozoa</taxon>
        <taxon>Nematoda</taxon>
        <taxon>Chromadorea</taxon>
        <taxon>Rhabditida</taxon>
        <taxon>Tylenchina</taxon>
        <taxon>Tylenchomorpha</taxon>
        <taxon>Sphaerularioidea</taxon>
        <taxon>Anguinidae</taxon>
        <taxon>Anguininae</taxon>
        <taxon>Ditylenchus</taxon>
    </lineage>
</organism>
<comment type="subcellular location">
    <subcellularLocation>
        <location evidence="1">Cytoplasm</location>
    </subcellularLocation>
</comment>
<keyword evidence="12" id="KW-0175">Coiled coil</keyword>
<comment type="similarity">
    <text evidence="2 11">Belongs to the TRAFAC class myosin-kinesin ATPase superfamily. Myosin family.</text>
</comment>
<dbReference type="Gene3D" id="1.10.10.820">
    <property type="match status" value="1"/>
</dbReference>
<dbReference type="CDD" id="cd21759">
    <property type="entry name" value="CBD_MYO6-like"/>
    <property type="match status" value="1"/>
</dbReference>
<dbReference type="Proteomes" id="UP001201812">
    <property type="component" value="Unassembled WGS sequence"/>
</dbReference>
<dbReference type="EMBL" id="JAKKPZ010000001">
    <property type="protein sequence ID" value="KAI1728643.1"/>
    <property type="molecule type" value="Genomic_DNA"/>
</dbReference>
<evidence type="ECO:0000259" key="14">
    <source>
        <dbReference type="PROSITE" id="PS51456"/>
    </source>
</evidence>
<evidence type="ECO:0000256" key="9">
    <source>
        <dbReference type="ARBA" id="ARBA00023175"/>
    </source>
</evidence>
<dbReference type="GO" id="GO:0030048">
    <property type="term" value="P:actin filament-based movement"/>
    <property type="evidence" value="ECO:0007669"/>
    <property type="project" value="TreeGrafter"/>
</dbReference>
<dbReference type="SUPFAM" id="SSF52540">
    <property type="entry name" value="P-loop containing nucleoside triphosphate hydrolases"/>
    <property type="match status" value="1"/>
</dbReference>
<dbReference type="Gene3D" id="2.30.30.360">
    <property type="entry name" value="Myosin S1 fragment, N-terminal"/>
    <property type="match status" value="1"/>
</dbReference>
<protein>
    <submittedName>
        <fullName evidence="16">Myosin head (Motor domain) domain-containing protein</fullName>
    </submittedName>
</protein>
<dbReference type="GO" id="GO:0005516">
    <property type="term" value="F:calmodulin binding"/>
    <property type="evidence" value="ECO:0007669"/>
    <property type="project" value="UniProtKB-KW"/>
</dbReference>
<evidence type="ECO:0000256" key="10">
    <source>
        <dbReference type="ARBA" id="ARBA00023203"/>
    </source>
</evidence>
<proteinExistence type="inferred from homology"/>